<dbReference type="InterPro" id="IPR004437">
    <property type="entry name" value="ParB/RepB/Spo0J"/>
</dbReference>
<dbReference type="InterPro" id="IPR036086">
    <property type="entry name" value="ParB/Sulfiredoxin_sf"/>
</dbReference>
<dbReference type="GO" id="GO:0007059">
    <property type="term" value="P:chromosome segregation"/>
    <property type="evidence" value="ECO:0007669"/>
    <property type="project" value="TreeGrafter"/>
</dbReference>
<dbReference type="GO" id="GO:0005694">
    <property type="term" value="C:chromosome"/>
    <property type="evidence" value="ECO:0007669"/>
    <property type="project" value="TreeGrafter"/>
</dbReference>
<protein>
    <submittedName>
        <fullName evidence="4">ParB/RepB/Spo0J family partition protein</fullName>
    </submittedName>
</protein>
<feature type="region of interest" description="Disordered" evidence="2">
    <location>
        <begin position="547"/>
        <end position="566"/>
    </location>
</feature>
<dbReference type="InterPro" id="IPR003115">
    <property type="entry name" value="ParB_N"/>
</dbReference>
<accession>A0A7W4I7W6</accession>
<reference evidence="4 5" key="1">
    <citation type="submission" date="2020-04" db="EMBL/GenBank/DDBJ databases">
        <title>Description of novel Gluconacetobacter.</title>
        <authorList>
            <person name="Sombolestani A."/>
        </authorList>
    </citation>
    <scope>NUCLEOTIDE SEQUENCE [LARGE SCALE GENOMIC DNA]</scope>
    <source>
        <strain evidence="4 5">LMG 7603</strain>
    </source>
</reference>
<gene>
    <name evidence="4" type="ORF">HLH33_16670</name>
</gene>
<dbReference type="InterPro" id="IPR050336">
    <property type="entry name" value="Chromosome_partition/occlusion"/>
</dbReference>
<dbReference type="Proteomes" id="UP000550787">
    <property type="component" value="Unassembled WGS sequence"/>
</dbReference>
<dbReference type="Gene3D" id="3.90.1530.10">
    <property type="entry name" value="Conserved hypothetical protein from pyrococcus furiosus pfu- 392566-001, ParB domain"/>
    <property type="match status" value="1"/>
</dbReference>
<evidence type="ECO:0000256" key="2">
    <source>
        <dbReference type="SAM" id="MobiDB-lite"/>
    </source>
</evidence>
<evidence type="ECO:0000256" key="1">
    <source>
        <dbReference type="ARBA" id="ARBA00006295"/>
    </source>
</evidence>
<dbReference type="GO" id="GO:0003677">
    <property type="term" value="F:DNA binding"/>
    <property type="evidence" value="ECO:0007669"/>
    <property type="project" value="InterPro"/>
</dbReference>
<dbReference type="NCBIfam" id="TIGR00180">
    <property type="entry name" value="parB_part"/>
    <property type="match status" value="1"/>
</dbReference>
<comment type="similarity">
    <text evidence="1">Belongs to the ParB family.</text>
</comment>
<dbReference type="Pfam" id="PF02195">
    <property type="entry name" value="ParB_N"/>
    <property type="match status" value="1"/>
</dbReference>
<dbReference type="SUPFAM" id="SSF109709">
    <property type="entry name" value="KorB DNA-binding domain-like"/>
    <property type="match status" value="1"/>
</dbReference>
<evidence type="ECO:0000313" key="5">
    <source>
        <dbReference type="Proteomes" id="UP000550787"/>
    </source>
</evidence>
<proteinExistence type="inferred from homology"/>
<dbReference type="PANTHER" id="PTHR33375">
    <property type="entry name" value="CHROMOSOME-PARTITIONING PROTEIN PARB-RELATED"/>
    <property type="match status" value="1"/>
</dbReference>
<feature type="compositionally biased region" description="Acidic residues" evidence="2">
    <location>
        <begin position="554"/>
        <end position="566"/>
    </location>
</feature>
<sequence>MELRHVDPKTLRENPENPRTSAPDPSADRMMALNMQVVGVLQPPIVREDADGGLTVLWGSRRARCAVMAKLKQIPVLVKAADDTLDGLAAGSENVIRQAMSRPDEWRWVERLRREKKLTDKQIAKALMRTPAYIKGLSHLARLHPPMLHAIEIGRGPDDGEEQIIAMAPLAEQRAIWAELFAESAEEGQDPADYLLQANDPDDTVPWRHVALQLKQTRFYARDARFDSSVANAYGIGWEDDLFTPAGEDGRYTTDSTAFEAAQRHWLAQGLPAGGIVMAENQYGSAATPDGYRRLGHWIEPTEDEVVGYFLDPHSLAIEEYRLGPDATRVGASVRVPGMVDAGAVQETPKGRADISGTGEKLIGEIRTQALHQALDVARETADPWDLVAALLLAFTGGNVSVQGDPTGGYRKTSARKAAVTALFPEGLLVREPDLLRGHAIAVLKSVANCDVSLHSGSGISAQLLGVLFDADAQMPNMAFEAFLKTFSKPGITKAIEAEGLAAQSTGKQMRAALIAHVGETRWLPPAAGFAQAVDAWKEALADDASAAAMRASDDDEEDAGDEDCEDAAEALPNAAGPETAAETGEQDDQPMAGVAAHFRDQMAQEPEARAHFDSHVEFLRVA</sequence>
<dbReference type="SUPFAM" id="SSF110849">
    <property type="entry name" value="ParB/Sulfiredoxin"/>
    <property type="match status" value="1"/>
</dbReference>
<dbReference type="RefSeq" id="WP_183116436.1">
    <property type="nucleotide sequence ID" value="NZ_JABEQG010000048.1"/>
</dbReference>
<dbReference type="Gene3D" id="1.10.10.2830">
    <property type="match status" value="1"/>
</dbReference>
<dbReference type="AlphaFoldDB" id="A0A7W4I7W6"/>
<dbReference type="SMART" id="SM00470">
    <property type="entry name" value="ParB"/>
    <property type="match status" value="1"/>
</dbReference>
<feature type="compositionally biased region" description="Basic and acidic residues" evidence="2">
    <location>
        <begin position="1"/>
        <end position="16"/>
    </location>
</feature>
<feature type="region of interest" description="Disordered" evidence="2">
    <location>
        <begin position="1"/>
        <end position="26"/>
    </location>
</feature>
<name>A0A7W4I7W6_GLUDI</name>
<feature type="domain" description="ParB-like N-terminal" evidence="3">
    <location>
        <begin position="4"/>
        <end position="95"/>
    </location>
</feature>
<comment type="caution">
    <text evidence="4">The sequence shown here is derived from an EMBL/GenBank/DDBJ whole genome shotgun (WGS) entry which is preliminary data.</text>
</comment>
<organism evidence="4 5">
    <name type="scientific">Gluconacetobacter diazotrophicus</name>
    <name type="common">Acetobacter diazotrophicus</name>
    <dbReference type="NCBI Taxonomy" id="33996"/>
    <lineage>
        <taxon>Bacteria</taxon>
        <taxon>Pseudomonadati</taxon>
        <taxon>Pseudomonadota</taxon>
        <taxon>Alphaproteobacteria</taxon>
        <taxon>Acetobacterales</taxon>
        <taxon>Acetobacteraceae</taxon>
        <taxon>Gluconacetobacter</taxon>
    </lineage>
</organism>
<dbReference type="PANTHER" id="PTHR33375:SF1">
    <property type="entry name" value="CHROMOSOME-PARTITIONING PROTEIN PARB-RELATED"/>
    <property type="match status" value="1"/>
</dbReference>
<evidence type="ECO:0000259" key="3">
    <source>
        <dbReference type="SMART" id="SM00470"/>
    </source>
</evidence>
<dbReference type="EMBL" id="JABEQG010000048">
    <property type="protein sequence ID" value="MBB2157914.1"/>
    <property type="molecule type" value="Genomic_DNA"/>
</dbReference>
<evidence type="ECO:0000313" key="4">
    <source>
        <dbReference type="EMBL" id="MBB2157914.1"/>
    </source>
</evidence>